<protein>
    <submittedName>
        <fullName evidence="1">Uncharacterized protein</fullName>
    </submittedName>
</protein>
<proteinExistence type="predicted"/>
<evidence type="ECO:0000313" key="1">
    <source>
        <dbReference type="EMBL" id="KAF9679954.1"/>
    </source>
</evidence>
<name>A0A835MWY2_9ROSI</name>
<dbReference type="AlphaFoldDB" id="A0A835MWY2"/>
<dbReference type="EMBL" id="JADGMS010000006">
    <property type="protein sequence ID" value="KAF9679954.1"/>
    <property type="molecule type" value="Genomic_DNA"/>
</dbReference>
<sequence>MEGLIPIVYRAIIQYRNGKEAGPLGSWFNESPSASYMRLPGDSGRFSKSDIRVFGSDYGFSTSSTSSSNMNSSTTQIIVSTGTQSSPLNCRLTSRRVAATRDVPEESPRHGASLSEILAVQIIITSVRKTKGAAQLCEESRIEWHATKTRRRYRDGQYVFNTAGA</sequence>
<dbReference type="OrthoDB" id="691358at2759"/>
<dbReference type="PANTHER" id="PTHR34670">
    <property type="entry name" value="EXPRESSED PROTEIN"/>
    <property type="match status" value="1"/>
</dbReference>
<reference evidence="1 2" key="1">
    <citation type="submission" date="2020-10" db="EMBL/GenBank/DDBJ databases">
        <title>Plant Genome Project.</title>
        <authorList>
            <person name="Zhang R.-G."/>
        </authorList>
    </citation>
    <scope>NUCLEOTIDE SEQUENCE [LARGE SCALE GENOMIC DNA]</scope>
    <source>
        <strain evidence="1">FAFU-HL-1</strain>
        <tissue evidence="1">Leaf</tissue>
    </source>
</reference>
<evidence type="ECO:0000313" key="2">
    <source>
        <dbReference type="Proteomes" id="UP000657918"/>
    </source>
</evidence>
<gene>
    <name evidence="1" type="ORF">SADUNF_Sadunf06G0069400</name>
</gene>
<dbReference type="PANTHER" id="PTHR34670:SF8">
    <property type="entry name" value="EXPRESSED PROTEIN"/>
    <property type="match status" value="1"/>
</dbReference>
<comment type="caution">
    <text evidence="1">The sequence shown here is derived from an EMBL/GenBank/DDBJ whole genome shotgun (WGS) entry which is preliminary data.</text>
</comment>
<dbReference type="Proteomes" id="UP000657918">
    <property type="component" value="Unassembled WGS sequence"/>
</dbReference>
<organism evidence="1 2">
    <name type="scientific">Salix dunnii</name>
    <dbReference type="NCBI Taxonomy" id="1413687"/>
    <lineage>
        <taxon>Eukaryota</taxon>
        <taxon>Viridiplantae</taxon>
        <taxon>Streptophyta</taxon>
        <taxon>Embryophyta</taxon>
        <taxon>Tracheophyta</taxon>
        <taxon>Spermatophyta</taxon>
        <taxon>Magnoliopsida</taxon>
        <taxon>eudicotyledons</taxon>
        <taxon>Gunneridae</taxon>
        <taxon>Pentapetalae</taxon>
        <taxon>rosids</taxon>
        <taxon>fabids</taxon>
        <taxon>Malpighiales</taxon>
        <taxon>Salicaceae</taxon>
        <taxon>Saliceae</taxon>
        <taxon>Salix</taxon>
    </lineage>
</organism>
<accession>A0A835MWY2</accession>
<keyword evidence="2" id="KW-1185">Reference proteome</keyword>